<dbReference type="PANTHER" id="PTHR43537:SF45">
    <property type="entry name" value="GNTR FAMILY REGULATORY PROTEIN"/>
    <property type="match status" value="1"/>
</dbReference>
<evidence type="ECO:0000256" key="1">
    <source>
        <dbReference type="ARBA" id="ARBA00023015"/>
    </source>
</evidence>
<keyword evidence="2" id="KW-0238">DNA-binding</keyword>
<gene>
    <name evidence="5" type="ORF">J5474_09245</name>
</gene>
<dbReference type="CDD" id="cd07377">
    <property type="entry name" value="WHTH_GntR"/>
    <property type="match status" value="1"/>
</dbReference>
<comment type="caution">
    <text evidence="5">The sequence shown here is derived from an EMBL/GenBank/DDBJ whole genome shotgun (WGS) entry which is preliminary data.</text>
</comment>
<evidence type="ECO:0000256" key="2">
    <source>
        <dbReference type="ARBA" id="ARBA00023125"/>
    </source>
</evidence>
<dbReference type="InterPro" id="IPR036390">
    <property type="entry name" value="WH_DNA-bd_sf"/>
</dbReference>
<feature type="domain" description="HTH gntR-type" evidence="4">
    <location>
        <begin position="14"/>
        <end position="81"/>
    </location>
</feature>
<dbReference type="SMART" id="SM00345">
    <property type="entry name" value="HTH_GNTR"/>
    <property type="match status" value="1"/>
</dbReference>
<accession>A0A940S048</accession>
<keyword evidence="6" id="KW-1185">Reference proteome</keyword>
<name>A0A940S048_9RHOB</name>
<dbReference type="InterPro" id="IPR008920">
    <property type="entry name" value="TF_FadR/GntR_C"/>
</dbReference>
<evidence type="ECO:0000313" key="5">
    <source>
        <dbReference type="EMBL" id="MBP0482673.1"/>
    </source>
</evidence>
<evidence type="ECO:0000259" key="4">
    <source>
        <dbReference type="PROSITE" id="PS50949"/>
    </source>
</evidence>
<keyword evidence="1" id="KW-0805">Transcription regulation</keyword>
<dbReference type="PANTHER" id="PTHR43537">
    <property type="entry name" value="TRANSCRIPTIONAL REGULATOR, GNTR FAMILY"/>
    <property type="match status" value="1"/>
</dbReference>
<dbReference type="EMBL" id="JAGISH010000004">
    <property type="protein sequence ID" value="MBP0482673.1"/>
    <property type="molecule type" value="Genomic_DNA"/>
</dbReference>
<dbReference type="SMART" id="SM00895">
    <property type="entry name" value="FCD"/>
    <property type="match status" value="1"/>
</dbReference>
<evidence type="ECO:0000313" key="6">
    <source>
        <dbReference type="Proteomes" id="UP000675940"/>
    </source>
</evidence>
<reference evidence="5" key="1">
    <citation type="submission" date="2021-03" db="EMBL/GenBank/DDBJ databases">
        <title>Sagittula salina sp. nov. strain M10.9X isolated from the marine waste.</title>
        <authorList>
            <person name="Satari L."/>
            <person name="Molina-Menor E."/>
            <person name="Vidal-Verdu A."/>
            <person name="Pascual J."/>
            <person name="Pereto J."/>
            <person name="Porcar M."/>
        </authorList>
    </citation>
    <scope>NUCLEOTIDE SEQUENCE</scope>
    <source>
        <strain evidence="5">M10.9X</strain>
    </source>
</reference>
<dbReference type="GO" id="GO:0003677">
    <property type="term" value="F:DNA binding"/>
    <property type="evidence" value="ECO:0007669"/>
    <property type="project" value="UniProtKB-KW"/>
</dbReference>
<sequence>MLEQVFNDMKDQAGSASAAVYDALRKKIVALDYPPGTPLARTALAQEFGVSLTPVREALQRLEEDGLLRIVPQSGTVVKRIDVAQLHETQFLRVATETEVVRRLALNPDPEVMARARAIVAMQEALQGNTEQMAMFNELDRAFHRTLFDGVGMASLQTILQRRLGHLLRCQRLDLPSEGKMADILDHHHRILDAIGAGDAEGAAAVMRSHLSGTISRLDLLRARYPEYFTD</sequence>
<dbReference type="Pfam" id="PF07729">
    <property type="entry name" value="FCD"/>
    <property type="match status" value="1"/>
</dbReference>
<dbReference type="RefSeq" id="WP_209360618.1">
    <property type="nucleotide sequence ID" value="NZ_JAGISH010000004.1"/>
</dbReference>
<dbReference type="SUPFAM" id="SSF46785">
    <property type="entry name" value="Winged helix' DNA-binding domain"/>
    <property type="match status" value="1"/>
</dbReference>
<dbReference type="GO" id="GO:0003700">
    <property type="term" value="F:DNA-binding transcription factor activity"/>
    <property type="evidence" value="ECO:0007669"/>
    <property type="project" value="InterPro"/>
</dbReference>
<dbReference type="Gene3D" id="1.20.120.530">
    <property type="entry name" value="GntR ligand-binding domain-like"/>
    <property type="match status" value="1"/>
</dbReference>
<keyword evidence="3" id="KW-0804">Transcription</keyword>
<dbReference type="InterPro" id="IPR011711">
    <property type="entry name" value="GntR_C"/>
</dbReference>
<dbReference type="Gene3D" id="1.10.10.10">
    <property type="entry name" value="Winged helix-like DNA-binding domain superfamily/Winged helix DNA-binding domain"/>
    <property type="match status" value="1"/>
</dbReference>
<protein>
    <submittedName>
        <fullName evidence="5">GntR family transcriptional regulator</fullName>
    </submittedName>
</protein>
<dbReference type="InterPro" id="IPR000524">
    <property type="entry name" value="Tscrpt_reg_HTH_GntR"/>
</dbReference>
<organism evidence="5 6">
    <name type="scientific">Sagittula salina</name>
    <dbReference type="NCBI Taxonomy" id="2820268"/>
    <lineage>
        <taxon>Bacteria</taxon>
        <taxon>Pseudomonadati</taxon>
        <taxon>Pseudomonadota</taxon>
        <taxon>Alphaproteobacteria</taxon>
        <taxon>Rhodobacterales</taxon>
        <taxon>Roseobacteraceae</taxon>
        <taxon>Sagittula</taxon>
    </lineage>
</organism>
<dbReference type="InterPro" id="IPR036388">
    <property type="entry name" value="WH-like_DNA-bd_sf"/>
</dbReference>
<dbReference type="SUPFAM" id="SSF48008">
    <property type="entry name" value="GntR ligand-binding domain-like"/>
    <property type="match status" value="1"/>
</dbReference>
<dbReference type="PROSITE" id="PS50949">
    <property type="entry name" value="HTH_GNTR"/>
    <property type="match status" value="1"/>
</dbReference>
<dbReference type="AlphaFoldDB" id="A0A940S048"/>
<dbReference type="Proteomes" id="UP000675940">
    <property type="component" value="Unassembled WGS sequence"/>
</dbReference>
<proteinExistence type="predicted"/>
<dbReference type="Pfam" id="PF00392">
    <property type="entry name" value="GntR"/>
    <property type="match status" value="1"/>
</dbReference>
<evidence type="ECO:0000256" key="3">
    <source>
        <dbReference type="ARBA" id="ARBA00023163"/>
    </source>
</evidence>